<dbReference type="AlphaFoldDB" id="A0A1H1XLI7"/>
<organism evidence="2 3">
    <name type="scientific">Actinoplanes derwentensis</name>
    <dbReference type="NCBI Taxonomy" id="113562"/>
    <lineage>
        <taxon>Bacteria</taxon>
        <taxon>Bacillati</taxon>
        <taxon>Actinomycetota</taxon>
        <taxon>Actinomycetes</taxon>
        <taxon>Micromonosporales</taxon>
        <taxon>Micromonosporaceae</taxon>
        <taxon>Actinoplanes</taxon>
    </lineage>
</organism>
<evidence type="ECO:0000313" key="2">
    <source>
        <dbReference type="EMBL" id="SDT10090.1"/>
    </source>
</evidence>
<reference evidence="2 3" key="1">
    <citation type="submission" date="2016-10" db="EMBL/GenBank/DDBJ databases">
        <authorList>
            <person name="de Groot N.N."/>
        </authorList>
    </citation>
    <scope>NUCLEOTIDE SEQUENCE [LARGE SCALE GENOMIC DNA]</scope>
    <source>
        <strain evidence="2 3">DSM 43941</strain>
    </source>
</reference>
<proteinExistence type="predicted"/>
<evidence type="ECO:0000313" key="3">
    <source>
        <dbReference type="Proteomes" id="UP000198688"/>
    </source>
</evidence>
<feature type="region of interest" description="Disordered" evidence="1">
    <location>
        <begin position="61"/>
        <end position="82"/>
    </location>
</feature>
<dbReference type="RefSeq" id="WP_092544427.1">
    <property type="nucleotide sequence ID" value="NZ_BOMJ01000048.1"/>
</dbReference>
<sequence length="111" mass="12749">MTDEARRKVWRRSTGAVPAQQFAEDVLCGDGEPTSREYFLQMREKRLAYMAENKRIEEEKAAEDAKLKARKDDEDPDKAAERYRNDRYAVKLLRQQENVWGSGGPDLGALG</sequence>
<gene>
    <name evidence="2" type="ORF">SAMN04489716_2507</name>
</gene>
<dbReference type="OrthoDB" id="3298706at2"/>
<keyword evidence="3" id="KW-1185">Reference proteome</keyword>
<evidence type="ECO:0000256" key="1">
    <source>
        <dbReference type="SAM" id="MobiDB-lite"/>
    </source>
</evidence>
<dbReference type="Proteomes" id="UP000198688">
    <property type="component" value="Chromosome I"/>
</dbReference>
<accession>A0A1H1XLI7</accession>
<dbReference type="EMBL" id="LT629758">
    <property type="protein sequence ID" value="SDT10090.1"/>
    <property type="molecule type" value="Genomic_DNA"/>
</dbReference>
<name>A0A1H1XLI7_9ACTN</name>
<dbReference type="STRING" id="113562.SAMN04489716_2507"/>
<protein>
    <submittedName>
        <fullName evidence="2">Uncharacterized protein</fullName>
    </submittedName>
</protein>